<evidence type="ECO:0000313" key="1">
    <source>
        <dbReference type="EMBL" id="MPC54378.1"/>
    </source>
</evidence>
<sequence>MVRLKEKVDEVYGVVGEQRERRNKKRRGGGARVPLTFSEKKTLEHRKASVRGVVAPAARASFYTYFQYASRPVVDAAVKRQS</sequence>
<evidence type="ECO:0000313" key="2">
    <source>
        <dbReference type="Proteomes" id="UP000324222"/>
    </source>
</evidence>
<comment type="caution">
    <text evidence="1">The sequence shown here is derived from an EMBL/GenBank/DDBJ whole genome shotgun (WGS) entry which is preliminary data.</text>
</comment>
<organism evidence="1 2">
    <name type="scientific">Portunus trituberculatus</name>
    <name type="common">Swimming crab</name>
    <name type="synonym">Neptunus trituberculatus</name>
    <dbReference type="NCBI Taxonomy" id="210409"/>
    <lineage>
        <taxon>Eukaryota</taxon>
        <taxon>Metazoa</taxon>
        <taxon>Ecdysozoa</taxon>
        <taxon>Arthropoda</taxon>
        <taxon>Crustacea</taxon>
        <taxon>Multicrustacea</taxon>
        <taxon>Malacostraca</taxon>
        <taxon>Eumalacostraca</taxon>
        <taxon>Eucarida</taxon>
        <taxon>Decapoda</taxon>
        <taxon>Pleocyemata</taxon>
        <taxon>Brachyura</taxon>
        <taxon>Eubrachyura</taxon>
        <taxon>Portunoidea</taxon>
        <taxon>Portunidae</taxon>
        <taxon>Portuninae</taxon>
        <taxon>Portunus</taxon>
    </lineage>
</organism>
<proteinExistence type="predicted"/>
<dbReference type="Proteomes" id="UP000324222">
    <property type="component" value="Unassembled WGS sequence"/>
</dbReference>
<keyword evidence="2" id="KW-1185">Reference proteome</keyword>
<dbReference type="EMBL" id="VSRR010012308">
    <property type="protein sequence ID" value="MPC54378.1"/>
    <property type="molecule type" value="Genomic_DNA"/>
</dbReference>
<dbReference type="AlphaFoldDB" id="A0A5B7GB65"/>
<name>A0A5B7GB65_PORTR</name>
<reference evidence="1 2" key="1">
    <citation type="submission" date="2019-05" db="EMBL/GenBank/DDBJ databases">
        <title>Another draft genome of Portunus trituberculatus and its Hox gene families provides insights of decapod evolution.</title>
        <authorList>
            <person name="Jeong J.-H."/>
            <person name="Song I."/>
            <person name="Kim S."/>
            <person name="Choi T."/>
            <person name="Kim D."/>
            <person name="Ryu S."/>
            <person name="Kim W."/>
        </authorList>
    </citation>
    <scope>NUCLEOTIDE SEQUENCE [LARGE SCALE GENOMIC DNA]</scope>
    <source>
        <tissue evidence="1">Muscle</tissue>
    </source>
</reference>
<accession>A0A5B7GB65</accession>
<protein>
    <submittedName>
        <fullName evidence="1">Uncharacterized protein</fullName>
    </submittedName>
</protein>
<gene>
    <name evidence="1" type="ORF">E2C01_048289</name>
</gene>